<evidence type="ECO:0000313" key="2">
    <source>
        <dbReference type="Proteomes" id="UP000829398"/>
    </source>
</evidence>
<protein>
    <submittedName>
        <fullName evidence="1">TTF-type domain-containing protein</fullName>
    </submittedName>
</protein>
<comment type="caution">
    <text evidence="1">The sequence shown here is derived from an EMBL/GenBank/DDBJ whole genome shotgun (WGS) entry which is preliminary data.</text>
</comment>
<gene>
    <name evidence="1" type="ORF">KPL71_005321</name>
</gene>
<accession>A0ACB8NC77</accession>
<name>A0ACB8NC77_CITSI</name>
<keyword evidence="2" id="KW-1185">Reference proteome</keyword>
<dbReference type="EMBL" id="CM039171">
    <property type="protein sequence ID" value="KAH9795782.1"/>
    <property type="molecule type" value="Genomic_DNA"/>
</dbReference>
<evidence type="ECO:0000313" key="1">
    <source>
        <dbReference type="EMBL" id="KAH9795782.1"/>
    </source>
</evidence>
<organism evidence="1 2">
    <name type="scientific">Citrus sinensis</name>
    <name type="common">Sweet orange</name>
    <name type="synonym">Citrus aurantium var. sinensis</name>
    <dbReference type="NCBI Taxonomy" id="2711"/>
    <lineage>
        <taxon>Eukaryota</taxon>
        <taxon>Viridiplantae</taxon>
        <taxon>Streptophyta</taxon>
        <taxon>Embryophyta</taxon>
        <taxon>Tracheophyta</taxon>
        <taxon>Spermatophyta</taxon>
        <taxon>Magnoliopsida</taxon>
        <taxon>eudicotyledons</taxon>
        <taxon>Gunneridae</taxon>
        <taxon>Pentapetalae</taxon>
        <taxon>rosids</taxon>
        <taxon>malvids</taxon>
        <taxon>Sapindales</taxon>
        <taxon>Rutaceae</taxon>
        <taxon>Aurantioideae</taxon>
        <taxon>Citrus</taxon>
    </lineage>
</organism>
<sequence>MTNEFDHVIAIQVRNHLDNLFTKSTPDFTQFQFNIRIAPQIWDYDVNQQDEIRRAYIMSGPYQPRLPEYPKSGSEKHPRRFQSLWFDSFPSWLEYSPTKDAAFCLPCYLFNAPFAQPKHTAFTVEGFNSWKKVRDGKNCAFLNQVGKHPNSTHKKTERSCEDLMRQSQHLVQVAEVILDKAPKFASYTSPDIQKEILHVFSMRVKNTIREEIRDAKFCLIVDESRDESKKEQMAIVLRFVDNNGFLQERFFGLVHVSNTSAATLKDGIHYVLSHHNLNIQNIRGQGCDGASNMRGEWKGLQALILKDCPYAYYIHCLAHRLQLALVAVSHEVVHVHHFFTKLTSIANIVGASCKRHDELKRAQAADIQYMISIDELEKIMAITDILCQALQSKSQDILHAMHQVSSTKALIQKLRDNGWNTLLDQVKVFCETRNIDVPEMDAPYVERQGRARHQEDTFTVADHYRLVEGFYPADFIDAEKINLKNQLEHYEYGVVQYAEFKNLSTICDLSQWLVMSTATSERSFSVMRIVKTRHRNKMEDEFLTDSLIMYIEREIAEKIRAAAAGGVIRDSVGHWVSGFSMNIGESSVIMAELWGLYQGLSLAWNVGIRHLLVEVDSLCVTQMISQQVVVPNVSYALVVAIRDFLNRNWQINITHIYREANSAADFMANMAHLVPHGLQLFSNPPAVPSPMKTPLEAVPLALKTPLAGYFTVSLECSTCGRALSSHYQLFVVTSSVLFFSDTSKFSITNLNVSI</sequence>
<proteinExistence type="predicted"/>
<dbReference type="Proteomes" id="UP000829398">
    <property type="component" value="Chromosome 2"/>
</dbReference>
<reference evidence="2" key="1">
    <citation type="journal article" date="2023" name="Hortic. Res.">
        <title>A chromosome-level phased genome enabling allele-level studies in sweet orange: a case study on citrus Huanglongbing tolerance.</title>
        <authorList>
            <person name="Wu B."/>
            <person name="Yu Q."/>
            <person name="Deng Z."/>
            <person name="Duan Y."/>
            <person name="Luo F."/>
            <person name="Gmitter F. Jr."/>
        </authorList>
    </citation>
    <scope>NUCLEOTIDE SEQUENCE [LARGE SCALE GENOMIC DNA]</scope>
    <source>
        <strain evidence="2">cv. Valencia</strain>
    </source>
</reference>